<reference evidence="2 3" key="1">
    <citation type="submission" date="2018-05" db="EMBL/GenBank/DDBJ databases">
        <title>Genomic Encyclopedia of Type Strains, Phase IV (KMG-IV): sequencing the most valuable type-strain genomes for metagenomic binning, comparative biology and taxonomic classification.</title>
        <authorList>
            <person name="Goeker M."/>
        </authorList>
    </citation>
    <scope>NUCLEOTIDE SEQUENCE [LARGE SCALE GENOMIC DNA]</scope>
    <source>
        <strain evidence="2 3">DSM 16791</strain>
    </source>
</reference>
<dbReference type="InterPro" id="IPR051043">
    <property type="entry name" value="Sulfatase_Mod_Factor_Kinase"/>
</dbReference>
<dbReference type="InterPro" id="IPR042095">
    <property type="entry name" value="SUMF_sf"/>
</dbReference>
<feature type="domain" description="Sulfatase-modifying factor enzyme-like" evidence="1">
    <location>
        <begin position="36"/>
        <end position="272"/>
    </location>
</feature>
<dbReference type="AlphaFoldDB" id="A0A317PQB1"/>
<dbReference type="PANTHER" id="PTHR23150:SF19">
    <property type="entry name" value="FORMYLGLYCINE-GENERATING ENZYME"/>
    <property type="match status" value="1"/>
</dbReference>
<dbReference type="PANTHER" id="PTHR23150">
    <property type="entry name" value="SULFATASE MODIFYING FACTOR 1, 2"/>
    <property type="match status" value="1"/>
</dbReference>
<accession>A0A317PQB1</accession>
<dbReference type="Pfam" id="PF03781">
    <property type="entry name" value="FGE-sulfatase"/>
    <property type="match status" value="1"/>
</dbReference>
<name>A0A317PQB1_9HYPH</name>
<comment type="caution">
    <text evidence="2">The sequence shown here is derived from an EMBL/GenBank/DDBJ whole genome shotgun (WGS) entry which is preliminary data.</text>
</comment>
<dbReference type="Gene3D" id="3.90.1580.10">
    <property type="entry name" value="paralog of FGE (formylglycine-generating enzyme)"/>
    <property type="match status" value="1"/>
</dbReference>
<evidence type="ECO:0000259" key="1">
    <source>
        <dbReference type="Pfam" id="PF03781"/>
    </source>
</evidence>
<dbReference type="SUPFAM" id="SSF56436">
    <property type="entry name" value="C-type lectin-like"/>
    <property type="match status" value="1"/>
</dbReference>
<dbReference type="EMBL" id="QGTR01000003">
    <property type="protein sequence ID" value="PWW00581.1"/>
    <property type="molecule type" value="Genomic_DNA"/>
</dbReference>
<sequence length="289" mass="30316">MTDITAGSVAIIARILMVWALGAAPAVPCVEAAEPVPALVSIAAGAFRHRPAGEYLRAGFPDDAPRVAIGIDHPFEIMRDQVSAQAYDACVAAGACGPRFGAAGQAEALPATGVSFADAQDYARWLSDGTGMIWRLPTDAEWAYAAGSRFADDGLGAKTDSANPAQRWLLEYDSVAAGAADRDPVLRPAGGFGANENGINDLAGNVWEWTSTCYSRTRASAAGEVESVTENCGVRVLEGRHRAYVTFFIQDAKGGGCSLGAPPAYLGFRLVRDPARPSPFARLRAWLGA</sequence>
<dbReference type="RefSeq" id="WP_110032780.1">
    <property type="nucleotide sequence ID" value="NZ_QGTR01000003.1"/>
</dbReference>
<dbReference type="GO" id="GO:0120147">
    <property type="term" value="F:formylglycine-generating oxidase activity"/>
    <property type="evidence" value="ECO:0007669"/>
    <property type="project" value="TreeGrafter"/>
</dbReference>
<keyword evidence="3" id="KW-1185">Reference proteome</keyword>
<evidence type="ECO:0000313" key="2">
    <source>
        <dbReference type="EMBL" id="PWW00581.1"/>
    </source>
</evidence>
<dbReference type="InterPro" id="IPR005532">
    <property type="entry name" value="SUMF_dom"/>
</dbReference>
<gene>
    <name evidence="2" type="ORF">DFR52_103788</name>
</gene>
<organism evidence="2 3">
    <name type="scientific">Hoeflea marina</name>
    <dbReference type="NCBI Taxonomy" id="274592"/>
    <lineage>
        <taxon>Bacteria</taxon>
        <taxon>Pseudomonadati</taxon>
        <taxon>Pseudomonadota</taxon>
        <taxon>Alphaproteobacteria</taxon>
        <taxon>Hyphomicrobiales</taxon>
        <taxon>Rhizobiaceae</taxon>
        <taxon>Hoeflea</taxon>
    </lineage>
</organism>
<dbReference type="InterPro" id="IPR016187">
    <property type="entry name" value="CTDL_fold"/>
</dbReference>
<evidence type="ECO:0000313" key="3">
    <source>
        <dbReference type="Proteomes" id="UP000246352"/>
    </source>
</evidence>
<dbReference type="Proteomes" id="UP000246352">
    <property type="component" value="Unassembled WGS sequence"/>
</dbReference>
<protein>
    <submittedName>
        <fullName evidence="2">Formylglycine-generating enzyme required for sulfatase activity</fullName>
    </submittedName>
</protein>
<proteinExistence type="predicted"/>
<dbReference type="OrthoDB" id="9768004at2"/>